<accession>A0A8X8LF04</accession>
<keyword evidence="2" id="KW-1185">Reference proteome</keyword>
<comment type="caution">
    <text evidence="1">The sequence shown here is derived from an EMBL/GenBank/DDBJ whole genome shotgun (WGS) entry which is preliminary data.</text>
</comment>
<name>A0A8X8LF04_9BACT</name>
<evidence type="ECO:0000313" key="2">
    <source>
        <dbReference type="Proteomes" id="UP000198711"/>
    </source>
</evidence>
<evidence type="ECO:0000313" key="1">
    <source>
        <dbReference type="EMBL" id="SDX47338.1"/>
    </source>
</evidence>
<dbReference type="PROSITE" id="PS51257">
    <property type="entry name" value="PROKAR_LIPOPROTEIN"/>
    <property type="match status" value="1"/>
</dbReference>
<gene>
    <name evidence="1" type="ORF">SAMN05444410_1172</name>
</gene>
<proteinExistence type="predicted"/>
<dbReference type="Proteomes" id="UP000198711">
    <property type="component" value="Unassembled WGS sequence"/>
</dbReference>
<dbReference type="RefSeq" id="WP_092726237.1">
    <property type="nucleotide sequence ID" value="NZ_FNNO01000017.1"/>
</dbReference>
<organism evidence="1 2">
    <name type="scientific">Hydrobacter penzbergensis</name>
    <dbReference type="NCBI Taxonomy" id="1235997"/>
    <lineage>
        <taxon>Bacteria</taxon>
        <taxon>Pseudomonadati</taxon>
        <taxon>Bacteroidota</taxon>
        <taxon>Chitinophagia</taxon>
        <taxon>Chitinophagales</taxon>
        <taxon>Chitinophagaceae</taxon>
        <taxon>Hydrobacter</taxon>
    </lineage>
</organism>
<sequence>MRKILVIVCAGVVMASCKNENNSANIRSINVVNDSSTFPKDSNTFYFPLLGTSRDADVLDTFTNSWYSKMLFGLHEPVLYQSSDTTEIFRFTWLRTFHKPIAIRVTAKNGEHILTLKVASGAGGYEVGNLVRDTSFYISNNEWNEFSSRMGAINFWSLSSQDNSRGKDGSEWILEGRGNEKYHFVTRWTPNTNATPNKDYRSCCYYLIQLSGLKIPDKELY</sequence>
<dbReference type="EMBL" id="FNNO01000017">
    <property type="protein sequence ID" value="SDX47338.1"/>
    <property type="molecule type" value="Genomic_DNA"/>
</dbReference>
<evidence type="ECO:0008006" key="3">
    <source>
        <dbReference type="Google" id="ProtNLM"/>
    </source>
</evidence>
<dbReference type="AlphaFoldDB" id="A0A8X8LF04"/>
<protein>
    <recommendedName>
        <fullName evidence="3">Lipoprotein</fullName>
    </recommendedName>
</protein>
<reference evidence="1 2" key="1">
    <citation type="submission" date="2016-10" db="EMBL/GenBank/DDBJ databases">
        <authorList>
            <person name="Varghese N."/>
            <person name="Submissions S."/>
        </authorList>
    </citation>
    <scope>NUCLEOTIDE SEQUENCE [LARGE SCALE GENOMIC DNA]</scope>
    <source>
        <strain evidence="1 2">DSM 25353</strain>
    </source>
</reference>